<protein>
    <submittedName>
        <fullName evidence="2">Putative secreted peptide</fullName>
    </submittedName>
</protein>
<reference evidence="2" key="1">
    <citation type="submission" date="2018-01" db="EMBL/GenBank/DDBJ databases">
        <title>An insight into the sialome of Amazonian anophelines.</title>
        <authorList>
            <person name="Ribeiro J.M."/>
            <person name="Scarpassa V."/>
            <person name="Calvo E."/>
        </authorList>
    </citation>
    <scope>NUCLEOTIDE SEQUENCE</scope>
    <source>
        <tissue evidence="2">Salivary glands</tissue>
    </source>
</reference>
<accession>A0A2M3ZW44</accession>
<keyword evidence="1" id="KW-0732">Signal</keyword>
<evidence type="ECO:0000256" key="1">
    <source>
        <dbReference type="SAM" id="SignalP"/>
    </source>
</evidence>
<evidence type="ECO:0000313" key="2">
    <source>
        <dbReference type="EMBL" id="MBW32715.1"/>
    </source>
</evidence>
<feature type="signal peptide" evidence="1">
    <location>
        <begin position="1"/>
        <end position="18"/>
    </location>
</feature>
<sequence length="82" mass="9382">MYFLLRLLLYIISSLCYSNSVNVGSGVGRTEEITESTIWCNTYRLHECEPCTGTTEVHHRPRFRREPKSCTPSNVSARPGRC</sequence>
<dbReference type="AlphaFoldDB" id="A0A2M3ZW44"/>
<name>A0A2M3ZW44_9DIPT</name>
<feature type="chain" id="PRO_5014695092" evidence="1">
    <location>
        <begin position="19"/>
        <end position="82"/>
    </location>
</feature>
<proteinExistence type="predicted"/>
<organism evidence="2">
    <name type="scientific">Anopheles braziliensis</name>
    <dbReference type="NCBI Taxonomy" id="58242"/>
    <lineage>
        <taxon>Eukaryota</taxon>
        <taxon>Metazoa</taxon>
        <taxon>Ecdysozoa</taxon>
        <taxon>Arthropoda</taxon>
        <taxon>Hexapoda</taxon>
        <taxon>Insecta</taxon>
        <taxon>Pterygota</taxon>
        <taxon>Neoptera</taxon>
        <taxon>Endopterygota</taxon>
        <taxon>Diptera</taxon>
        <taxon>Nematocera</taxon>
        <taxon>Culicoidea</taxon>
        <taxon>Culicidae</taxon>
        <taxon>Anophelinae</taxon>
        <taxon>Anopheles</taxon>
    </lineage>
</organism>
<dbReference type="EMBL" id="GGFM01011964">
    <property type="protein sequence ID" value="MBW32715.1"/>
    <property type="molecule type" value="Transcribed_RNA"/>
</dbReference>